<reference evidence="1 2" key="2">
    <citation type="journal article" date="2022" name="Mol. Ecol. Resour.">
        <title>The genomes of chicory, endive, great burdock and yacon provide insights into Asteraceae paleo-polyploidization history and plant inulin production.</title>
        <authorList>
            <person name="Fan W."/>
            <person name="Wang S."/>
            <person name="Wang H."/>
            <person name="Wang A."/>
            <person name="Jiang F."/>
            <person name="Liu H."/>
            <person name="Zhao H."/>
            <person name="Xu D."/>
            <person name="Zhang Y."/>
        </authorList>
    </citation>
    <scope>NUCLEOTIDE SEQUENCE [LARGE SCALE GENOMIC DNA]</scope>
    <source>
        <strain evidence="2">cv. Niubang</strain>
    </source>
</reference>
<dbReference type="Proteomes" id="UP001055879">
    <property type="component" value="Linkage Group LG09"/>
</dbReference>
<keyword evidence="2" id="KW-1185">Reference proteome</keyword>
<proteinExistence type="predicted"/>
<comment type="caution">
    <text evidence="1">The sequence shown here is derived from an EMBL/GenBank/DDBJ whole genome shotgun (WGS) entry which is preliminary data.</text>
</comment>
<evidence type="ECO:0000313" key="1">
    <source>
        <dbReference type="EMBL" id="KAI3702945.1"/>
    </source>
</evidence>
<gene>
    <name evidence="1" type="ORF">L6452_28699</name>
</gene>
<dbReference type="EMBL" id="CM042055">
    <property type="protein sequence ID" value="KAI3702945.1"/>
    <property type="molecule type" value="Genomic_DNA"/>
</dbReference>
<protein>
    <submittedName>
        <fullName evidence="1">Uncharacterized protein</fullName>
    </submittedName>
</protein>
<evidence type="ECO:0000313" key="2">
    <source>
        <dbReference type="Proteomes" id="UP001055879"/>
    </source>
</evidence>
<reference evidence="2" key="1">
    <citation type="journal article" date="2022" name="Mol. Ecol. Resour.">
        <title>The genomes of chicory, endive, great burdock and yacon provide insights into Asteraceae palaeo-polyploidization history and plant inulin production.</title>
        <authorList>
            <person name="Fan W."/>
            <person name="Wang S."/>
            <person name="Wang H."/>
            <person name="Wang A."/>
            <person name="Jiang F."/>
            <person name="Liu H."/>
            <person name="Zhao H."/>
            <person name="Xu D."/>
            <person name="Zhang Y."/>
        </authorList>
    </citation>
    <scope>NUCLEOTIDE SEQUENCE [LARGE SCALE GENOMIC DNA]</scope>
    <source>
        <strain evidence="2">cv. Niubang</strain>
    </source>
</reference>
<accession>A0ACB9A004</accession>
<organism evidence="1 2">
    <name type="scientific">Arctium lappa</name>
    <name type="common">Greater burdock</name>
    <name type="synonym">Lappa major</name>
    <dbReference type="NCBI Taxonomy" id="4217"/>
    <lineage>
        <taxon>Eukaryota</taxon>
        <taxon>Viridiplantae</taxon>
        <taxon>Streptophyta</taxon>
        <taxon>Embryophyta</taxon>
        <taxon>Tracheophyta</taxon>
        <taxon>Spermatophyta</taxon>
        <taxon>Magnoliopsida</taxon>
        <taxon>eudicotyledons</taxon>
        <taxon>Gunneridae</taxon>
        <taxon>Pentapetalae</taxon>
        <taxon>asterids</taxon>
        <taxon>campanulids</taxon>
        <taxon>Asterales</taxon>
        <taxon>Asteraceae</taxon>
        <taxon>Carduoideae</taxon>
        <taxon>Cardueae</taxon>
        <taxon>Arctiinae</taxon>
        <taxon>Arctium</taxon>
    </lineage>
</organism>
<sequence length="940" mass="103808">MGVQLVSFMAIFVLVFPLSAISRNTIDPQNLPLDNLINFEEMMDKDTVELIWVNCGTELMNLIESFQDLQSSNNFDTTLLEHERILKSLAFQDLQIKKMILDCLRYKSFGFLESGEDKHPRKWFLEFLEYFSSGVSSNHRTRRLVETEADAPAFSPSRSPAAAPVKLPSPPFFPIPVNDSSSSLGNAQSPVDSGSNAESKSGNNGSHKKIVIAVVVTATITFFLAALFFCCYTRICRNRRGQNDDRPLLSLSLSDYSINGASYKSSYNLNNSVHNVGNVGDESLYANSNLHKMDSSFDSRVSVGSSIPLGIPLRPPPGRVEVESSLRPPPGRVESSLRPPPGRVESSLRPPPGRVESSKRPSEIGAPGRVESSLRPPPSTTPPPPPAASPPPPPPPPRGPPPPPQPPKPYGGNAGPRPPPPPPPSGGAPPPRPPGAPPPRPPGASASLKPPRPSAGPSHSSNDDADASKAKLKPFFWDKVMANPDQSMVWHQIKSGSFQFSEEMIETLFGYNATDKNKDHTRKNSASQDPGFQYIQIIDPKKAQNLSILLKALNVTTEEICDALKEGNELPAELVQTLIKMAPTADEELKLRMYNGNLSQLGTAERFLKLVIEIPFAFKRLESLLFMCTFQEEESMIKESFVTLEAACVELRKSRLFLKLLEAVLKTGNRMNDGTFRGSAQAFKLDTLLKLSDVKGIDGKTTLLHFVVQEIIRSEGIKAVRVIRESKSFKTDDLLTEASSSSQETEERYRVLGLQVVSGLSSELENVKKAAIVDADGLTSLVSRLGQALVKSREFLNTDLKKIDEDGDEFQRVLSNFVKNAEKEIMWMLEEEKRIMSLIKNTADYFHGKSGKDEGLRLFVIVRDFLIILDKVCKEVSNDPVRTPRTQKNDELQGGIQRKDDQPVAGGSSEPRRSPFFDQHQRLFPAIAQRRMESSSSDED</sequence>
<name>A0ACB9A004_ARCLA</name>